<dbReference type="RefSeq" id="WP_191618020.1">
    <property type="nucleotide sequence ID" value="NZ_JACYFG010000038.1"/>
</dbReference>
<dbReference type="InterPro" id="IPR003749">
    <property type="entry name" value="ThiS/MoaD-like"/>
</dbReference>
<reference evidence="1" key="1">
    <citation type="submission" date="2020-09" db="EMBL/GenBank/DDBJ databases">
        <title>Pelagicoccus enzymogenes sp. nov. with an EPS production, isolated from marine sediment.</title>
        <authorList>
            <person name="Feng X."/>
        </authorList>
    </citation>
    <scope>NUCLEOTIDE SEQUENCE</scope>
    <source>
        <strain evidence="1">NFK12</strain>
    </source>
</reference>
<sequence length="89" mass="9951">MPKVSFTANLRRHVDCPEQVVTASTVAEALEIVFADHPRLKTYVLDEQGTLHRHMAILVNGQAIRERQHFALPVAEDDEIFIMQALSGG</sequence>
<proteinExistence type="predicted"/>
<protein>
    <submittedName>
        <fullName evidence="1">MoaD/ThiS family protein</fullName>
    </submittedName>
</protein>
<evidence type="ECO:0000313" key="2">
    <source>
        <dbReference type="Proteomes" id="UP000622317"/>
    </source>
</evidence>
<dbReference type="CDD" id="cd17040">
    <property type="entry name" value="Ubl_MoaD_like"/>
    <property type="match status" value="1"/>
</dbReference>
<dbReference type="PANTHER" id="PTHR38031">
    <property type="entry name" value="SULFUR CARRIER PROTEIN SLR0821-RELATED"/>
    <property type="match status" value="1"/>
</dbReference>
<dbReference type="Gene3D" id="3.10.20.30">
    <property type="match status" value="1"/>
</dbReference>
<dbReference type="EMBL" id="JACYFG010000038">
    <property type="protein sequence ID" value="MBD5780914.1"/>
    <property type="molecule type" value="Genomic_DNA"/>
</dbReference>
<dbReference type="InterPro" id="IPR012675">
    <property type="entry name" value="Beta-grasp_dom_sf"/>
</dbReference>
<dbReference type="SUPFAM" id="SSF54285">
    <property type="entry name" value="MoaD/ThiS"/>
    <property type="match status" value="1"/>
</dbReference>
<name>A0A927IIJ9_9BACT</name>
<accession>A0A927IIJ9</accession>
<dbReference type="InterPro" id="IPR016155">
    <property type="entry name" value="Mopterin_synth/thiamin_S_b"/>
</dbReference>
<dbReference type="Pfam" id="PF02597">
    <property type="entry name" value="ThiS"/>
    <property type="match status" value="1"/>
</dbReference>
<organism evidence="1 2">
    <name type="scientific">Pelagicoccus enzymogenes</name>
    <dbReference type="NCBI Taxonomy" id="2773457"/>
    <lineage>
        <taxon>Bacteria</taxon>
        <taxon>Pseudomonadati</taxon>
        <taxon>Verrucomicrobiota</taxon>
        <taxon>Opitutia</taxon>
        <taxon>Puniceicoccales</taxon>
        <taxon>Pelagicoccaceae</taxon>
        <taxon>Pelagicoccus</taxon>
    </lineage>
</organism>
<gene>
    <name evidence="1" type="ORF">IEN85_15550</name>
</gene>
<dbReference type="Proteomes" id="UP000622317">
    <property type="component" value="Unassembled WGS sequence"/>
</dbReference>
<evidence type="ECO:0000313" key="1">
    <source>
        <dbReference type="EMBL" id="MBD5780914.1"/>
    </source>
</evidence>
<keyword evidence="2" id="KW-1185">Reference proteome</keyword>
<dbReference type="InterPro" id="IPR052045">
    <property type="entry name" value="Sulfur_Carrier/Prot_Modifier"/>
</dbReference>
<dbReference type="AlphaFoldDB" id="A0A927IIJ9"/>
<comment type="caution">
    <text evidence="1">The sequence shown here is derived from an EMBL/GenBank/DDBJ whole genome shotgun (WGS) entry which is preliminary data.</text>
</comment>
<dbReference type="PANTHER" id="PTHR38031:SF1">
    <property type="entry name" value="SULFUR CARRIER PROTEIN CYSO"/>
    <property type="match status" value="1"/>
</dbReference>